<comment type="subcellular location">
    <subcellularLocation>
        <location evidence="2">Cell membrane</location>
        <topology evidence="2">Lipid-anchor</topology>
    </subcellularLocation>
</comment>
<dbReference type="SUPFAM" id="SSF56954">
    <property type="entry name" value="Outer membrane efflux proteins (OEP)"/>
    <property type="match status" value="1"/>
</dbReference>
<dbReference type="OrthoDB" id="9770517at2"/>
<keyword evidence="2" id="KW-0812">Transmembrane</keyword>
<dbReference type="Gene3D" id="2.20.200.10">
    <property type="entry name" value="Outer membrane efflux proteins (OEP)"/>
    <property type="match status" value="1"/>
</dbReference>
<comment type="caution">
    <text evidence="3">The sequence shown here is derived from an EMBL/GenBank/DDBJ whole genome shotgun (WGS) entry which is preliminary data.</text>
</comment>
<dbReference type="GO" id="GO:0005886">
    <property type="term" value="C:plasma membrane"/>
    <property type="evidence" value="ECO:0007669"/>
    <property type="project" value="UniProtKB-SubCell"/>
</dbReference>
<comment type="similarity">
    <text evidence="1 2">Belongs to the outer membrane factor (OMF) (TC 1.B.17) family.</text>
</comment>
<accession>A0A562ZP19</accession>
<dbReference type="PANTHER" id="PTHR30203">
    <property type="entry name" value="OUTER MEMBRANE CATION EFFLUX PROTEIN"/>
    <property type="match status" value="1"/>
</dbReference>
<dbReference type="InterPro" id="IPR010131">
    <property type="entry name" value="MdtP/NodT-like"/>
</dbReference>
<proteinExistence type="inferred from homology"/>
<organism evidence="3 4">
    <name type="scientific">Caenimonas sedimenti</name>
    <dbReference type="NCBI Taxonomy" id="2596921"/>
    <lineage>
        <taxon>Bacteria</taxon>
        <taxon>Pseudomonadati</taxon>
        <taxon>Pseudomonadota</taxon>
        <taxon>Betaproteobacteria</taxon>
        <taxon>Burkholderiales</taxon>
        <taxon>Comamonadaceae</taxon>
        <taxon>Caenimonas</taxon>
    </lineage>
</organism>
<keyword evidence="2" id="KW-1134">Transmembrane beta strand</keyword>
<dbReference type="Pfam" id="PF02321">
    <property type="entry name" value="OEP"/>
    <property type="match status" value="2"/>
</dbReference>
<keyword evidence="2" id="KW-0472">Membrane</keyword>
<dbReference type="Gene3D" id="1.20.1600.10">
    <property type="entry name" value="Outer membrane efflux proteins (OEP)"/>
    <property type="match status" value="1"/>
</dbReference>
<dbReference type="Proteomes" id="UP000318199">
    <property type="component" value="Unassembled WGS sequence"/>
</dbReference>
<evidence type="ECO:0000313" key="4">
    <source>
        <dbReference type="Proteomes" id="UP000318199"/>
    </source>
</evidence>
<protein>
    <submittedName>
        <fullName evidence="3">TolC family protein</fullName>
    </submittedName>
</protein>
<keyword evidence="2" id="KW-0564">Palmitate</keyword>
<dbReference type="GO" id="GO:0015562">
    <property type="term" value="F:efflux transmembrane transporter activity"/>
    <property type="evidence" value="ECO:0007669"/>
    <property type="project" value="InterPro"/>
</dbReference>
<sequence>MRNPYQAILPSLTALILAGCAAVGPIYSPPSLPSLPSSQFPASFGESPAGLGSGAVEVAWWRAFEDPTLVTLIQRALAANHDIGIAAVRLDEAMAMLGESRQGFLPTGGAGLGYQNRRWSAIETPPGQPRRVETYRGAVDASWEIDLFGRVRRSVEAAQAQAGSREALLRGVQAGVAAAVAATWFELGGIEAEITVAADISQSQRESLGQVERLVRAGSASEFDRLRAEALLRQIEVTVPELERRRAATANALAILLGEAPQTFKPPIATPSHEALTVRTIAVGDPAALLSRRADIAAAERTLAAATARIGVETAGLYPEIQVQGSIGLVAGSLGALSGAGALSSFLGPVIRWSFLDTGRVRARIAASEARTKEALIAYDQTVLRALQETDDAFKAYAAAGSTLGLRVIESAANREAARLARVRFSAGEGIYLDVLEAERSDFASRRALAVARTHQRLAVVSIYKALGGGWEICAQADEDCGGAHRNSNVRVVKQISRGP</sequence>
<evidence type="ECO:0000256" key="1">
    <source>
        <dbReference type="ARBA" id="ARBA00007613"/>
    </source>
</evidence>
<dbReference type="RefSeq" id="WP_145894264.1">
    <property type="nucleotide sequence ID" value="NZ_VOBQ01000013.1"/>
</dbReference>
<evidence type="ECO:0000256" key="2">
    <source>
        <dbReference type="RuleBase" id="RU362097"/>
    </source>
</evidence>
<evidence type="ECO:0000313" key="3">
    <source>
        <dbReference type="EMBL" id="TWO70068.1"/>
    </source>
</evidence>
<keyword evidence="2" id="KW-0449">Lipoprotein</keyword>
<dbReference type="NCBIfam" id="TIGR01845">
    <property type="entry name" value="outer_NodT"/>
    <property type="match status" value="1"/>
</dbReference>
<gene>
    <name evidence="3" type="ORF">FN976_17175</name>
</gene>
<name>A0A562ZP19_9BURK</name>
<keyword evidence="4" id="KW-1185">Reference proteome</keyword>
<dbReference type="AlphaFoldDB" id="A0A562ZP19"/>
<dbReference type="PANTHER" id="PTHR30203:SF25">
    <property type="entry name" value="OUTER MEMBRANE PROTEIN-RELATED"/>
    <property type="match status" value="1"/>
</dbReference>
<dbReference type="PROSITE" id="PS51257">
    <property type="entry name" value="PROKAR_LIPOPROTEIN"/>
    <property type="match status" value="1"/>
</dbReference>
<dbReference type="InterPro" id="IPR003423">
    <property type="entry name" value="OMP_efflux"/>
</dbReference>
<reference evidence="3 4" key="1">
    <citation type="submission" date="2019-07" db="EMBL/GenBank/DDBJ databases">
        <title>Caenimonas sedimenti sp. nov., isolated from activated sludge.</title>
        <authorList>
            <person name="Xu J."/>
        </authorList>
    </citation>
    <scope>NUCLEOTIDE SEQUENCE [LARGE SCALE GENOMIC DNA]</scope>
    <source>
        <strain evidence="3 4">HX-9-20</strain>
    </source>
</reference>
<dbReference type="EMBL" id="VOBQ01000013">
    <property type="protein sequence ID" value="TWO70068.1"/>
    <property type="molecule type" value="Genomic_DNA"/>
</dbReference>